<gene>
    <name evidence="17 21" type="primary">murD</name>
    <name evidence="21" type="ORF">FRC53_04195</name>
</gene>
<sequence length="458" mass="49753">MKTYLVIGAERSGIAVTRALLLNRQSVILTDTKDFNVIAKASPAIAEAFEALPKTHLSCFFGSQVPKSVVNGVSAVIPSPGVPLTIPVIQEAYKKNIPVISEVEAAYRMTSTPFVGITGTNGKTTTTSLTGEIFKLDDRYPNVYVVGNIGNAVTHYVNTSTPSDLYVAELSSFQLETTDTFRPKAAAILNLSPDHLDRHGTLDNYYKAKAKIFQNQTPDDILVVNADDDNVLKYTADAKSKKISFSLEKRVAPGIYQKDGKVYVAEGDDPEKDVMVSAVSDITIKGPHNVMNAMAAIGLTYFTGVSLSNIRKGLKDFKGVEHRQEFVATIDGVDYINDSKGTNTDATITALKAMEKPTILIAGGYDKKEDYTKLMGYVKDKVKLMILLGATAKNIAATADQCGFSDYIFVKDYPEAVKTAKEKAVSGDVVLLSPACASWDMFANYEDRGDLFKQLVKA</sequence>
<dbReference type="Pfam" id="PF08245">
    <property type="entry name" value="Mur_ligase_M"/>
    <property type="match status" value="1"/>
</dbReference>
<dbReference type="GO" id="GO:0008360">
    <property type="term" value="P:regulation of cell shape"/>
    <property type="evidence" value="ECO:0007669"/>
    <property type="project" value="UniProtKB-KW"/>
</dbReference>
<keyword evidence="9 17" id="KW-0547">Nucleotide-binding</keyword>
<comment type="pathway">
    <text evidence="3 17 18">Cell wall biogenesis; peptidoglycan biosynthesis.</text>
</comment>
<comment type="subcellular location">
    <subcellularLocation>
        <location evidence="2 17 18">Cytoplasm</location>
    </subcellularLocation>
</comment>
<evidence type="ECO:0000256" key="16">
    <source>
        <dbReference type="ARBA" id="ARBA00047632"/>
    </source>
</evidence>
<evidence type="ECO:0000256" key="11">
    <source>
        <dbReference type="ARBA" id="ARBA00022960"/>
    </source>
</evidence>
<evidence type="ECO:0000256" key="13">
    <source>
        <dbReference type="ARBA" id="ARBA00023316"/>
    </source>
</evidence>
<dbReference type="GO" id="GO:0071555">
    <property type="term" value="P:cell wall organization"/>
    <property type="evidence" value="ECO:0007669"/>
    <property type="project" value="UniProtKB-KW"/>
</dbReference>
<keyword evidence="10 17" id="KW-0067">ATP-binding</keyword>
<evidence type="ECO:0000256" key="4">
    <source>
        <dbReference type="ARBA" id="ARBA00010416"/>
    </source>
</evidence>
<evidence type="ECO:0000256" key="1">
    <source>
        <dbReference type="ARBA" id="ARBA00002734"/>
    </source>
</evidence>
<evidence type="ECO:0000256" key="8">
    <source>
        <dbReference type="ARBA" id="ARBA00022598"/>
    </source>
</evidence>
<protein>
    <recommendedName>
        <fullName evidence="6 17">UDP-N-acetylmuramoylalanine--D-glutamate ligase</fullName>
        <ecNumber evidence="5 17">6.3.2.9</ecNumber>
    </recommendedName>
    <alternativeName>
        <fullName evidence="15 17">D-glutamic acid-adding enzyme</fullName>
    </alternativeName>
    <alternativeName>
        <fullName evidence="14 17">UDP-N-acetylmuramoyl-L-alanyl-D-glutamate synthetase</fullName>
    </alternativeName>
</protein>
<dbReference type="InterPro" id="IPR005762">
    <property type="entry name" value="MurD"/>
</dbReference>
<evidence type="ECO:0000256" key="6">
    <source>
        <dbReference type="ARBA" id="ARBA00015655"/>
    </source>
</evidence>
<evidence type="ECO:0000256" key="9">
    <source>
        <dbReference type="ARBA" id="ARBA00022741"/>
    </source>
</evidence>
<dbReference type="GO" id="GO:0051301">
    <property type="term" value="P:cell division"/>
    <property type="evidence" value="ECO:0007669"/>
    <property type="project" value="UniProtKB-KW"/>
</dbReference>
<dbReference type="NCBIfam" id="TIGR01087">
    <property type="entry name" value="murD"/>
    <property type="match status" value="1"/>
</dbReference>
<evidence type="ECO:0000256" key="10">
    <source>
        <dbReference type="ARBA" id="ARBA00022840"/>
    </source>
</evidence>
<accession>A0A6L5GS05</accession>
<comment type="catalytic activity">
    <reaction evidence="16 17 18">
        <text>UDP-N-acetyl-alpha-D-muramoyl-L-alanine + D-glutamate + ATP = UDP-N-acetyl-alpha-D-muramoyl-L-alanyl-D-glutamate + ADP + phosphate + H(+)</text>
        <dbReference type="Rhea" id="RHEA:16429"/>
        <dbReference type="ChEBI" id="CHEBI:15378"/>
        <dbReference type="ChEBI" id="CHEBI:29986"/>
        <dbReference type="ChEBI" id="CHEBI:30616"/>
        <dbReference type="ChEBI" id="CHEBI:43474"/>
        <dbReference type="ChEBI" id="CHEBI:83898"/>
        <dbReference type="ChEBI" id="CHEBI:83900"/>
        <dbReference type="ChEBI" id="CHEBI:456216"/>
        <dbReference type="EC" id="6.3.2.9"/>
    </reaction>
</comment>
<keyword evidence="12 17" id="KW-0573">Peptidoglycan synthesis</keyword>
<evidence type="ECO:0000259" key="20">
    <source>
        <dbReference type="Pfam" id="PF08245"/>
    </source>
</evidence>
<keyword evidence="7 17" id="KW-0963">Cytoplasm</keyword>
<keyword evidence="11 17" id="KW-0133">Cell shape</keyword>
<evidence type="ECO:0000259" key="19">
    <source>
        <dbReference type="Pfam" id="PF02875"/>
    </source>
</evidence>
<keyword evidence="22" id="KW-1185">Reference proteome</keyword>
<evidence type="ECO:0000256" key="5">
    <source>
        <dbReference type="ARBA" id="ARBA00012212"/>
    </source>
</evidence>
<evidence type="ECO:0000256" key="2">
    <source>
        <dbReference type="ARBA" id="ARBA00004496"/>
    </source>
</evidence>
<organism evidence="21 22">
    <name type="scientific">Candidatus Pseudoramibacter fermentans</name>
    <dbReference type="NCBI Taxonomy" id="2594427"/>
    <lineage>
        <taxon>Bacteria</taxon>
        <taxon>Bacillati</taxon>
        <taxon>Bacillota</taxon>
        <taxon>Clostridia</taxon>
        <taxon>Eubacteriales</taxon>
        <taxon>Eubacteriaceae</taxon>
        <taxon>Pseudoramibacter</taxon>
    </lineage>
</organism>
<evidence type="ECO:0000256" key="14">
    <source>
        <dbReference type="ARBA" id="ARBA00030398"/>
    </source>
</evidence>
<dbReference type="HAMAP" id="MF_00639">
    <property type="entry name" value="MurD"/>
    <property type="match status" value="1"/>
</dbReference>
<keyword evidence="17 18" id="KW-0132">Cell division</keyword>
<dbReference type="EC" id="6.3.2.9" evidence="5 17"/>
<dbReference type="Proteomes" id="UP000473648">
    <property type="component" value="Unassembled WGS sequence"/>
</dbReference>
<dbReference type="PANTHER" id="PTHR43692">
    <property type="entry name" value="UDP-N-ACETYLMURAMOYLALANINE--D-GLUTAMATE LIGASE"/>
    <property type="match status" value="1"/>
</dbReference>
<feature type="domain" description="Mur ligase C-terminal" evidence="19">
    <location>
        <begin position="322"/>
        <end position="436"/>
    </location>
</feature>
<dbReference type="Pfam" id="PF02875">
    <property type="entry name" value="Mur_ligase_C"/>
    <property type="match status" value="1"/>
</dbReference>
<evidence type="ECO:0000256" key="17">
    <source>
        <dbReference type="HAMAP-Rule" id="MF_00639"/>
    </source>
</evidence>
<dbReference type="InterPro" id="IPR004101">
    <property type="entry name" value="Mur_ligase_C"/>
</dbReference>
<evidence type="ECO:0000313" key="21">
    <source>
        <dbReference type="EMBL" id="MQM72620.1"/>
    </source>
</evidence>
<keyword evidence="13 17" id="KW-0961">Cell wall biogenesis/degradation</keyword>
<dbReference type="GO" id="GO:0008764">
    <property type="term" value="F:UDP-N-acetylmuramoylalanine-D-glutamate ligase activity"/>
    <property type="evidence" value="ECO:0007669"/>
    <property type="project" value="UniProtKB-UniRule"/>
</dbReference>
<keyword evidence="8 17" id="KW-0436">Ligase</keyword>
<dbReference type="GO" id="GO:0005737">
    <property type="term" value="C:cytoplasm"/>
    <property type="evidence" value="ECO:0007669"/>
    <property type="project" value="UniProtKB-SubCell"/>
</dbReference>
<dbReference type="AlphaFoldDB" id="A0A6L5GS05"/>
<reference evidence="21" key="1">
    <citation type="journal article" date="2020" name="Appl. Environ. Microbiol.">
        <title>Medium-Chain Fatty Acid Synthesis by 'Candidatus Weimeria bifida' gen. nov., sp. nov., and 'Candidatus Pseudoramibacter fermentans' sp. nov.</title>
        <authorList>
            <person name="Scarborough M.J."/>
            <person name="Myers K.S."/>
            <person name="Donohue T.J."/>
            <person name="Noguera D.R."/>
        </authorList>
    </citation>
    <scope>NUCLEOTIDE SEQUENCE</scope>
    <source>
        <strain evidence="21">EUB1.1</strain>
    </source>
</reference>
<evidence type="ECO:0000256" key="18">
    <source>
        <dbReference type="RuleBase" id="RU003664"/>
    </source>
</evidence>
<dbReference type="InterPro" id="IPR013221">
    <property type="entry name" value="Mur_ligase_cen"/>
</dbReference>
<dbReference type="EMBL" id="VOGB01000004">
    <property type="protein sequence ID" value="MQM72620.1"/>
    <property type="molecule type" value="Genomic_DNA"/>
</dbReference>
<proteinExistence type="inferred from homology"/>
<evidence type="ECO:0000256" key="15">
    <source>
        <dbReference type="ARBA" id="ARBA00032324"/>
    </source>
</evidence>
<dbReference type="Gene3D" id="3.40.1190.10">
    <property type="entry name" value="Mur-like, catalytic domain"/>
    <property type="match status" value="1"/>
</dbReference>
<dbReference type="SUPFAM" id="SSF53244">
    <property type="entry name" value="MurD-like peptide ligases, peptide-binding domain"/>
    <property type="match status" value="1"/>
</dbReference>
<dbReference type="UniPathway" id="UPA00219"/>
<comment type="similarity">
    <text evidence="4 17">Belongs to the MurCDEF family.</text>
</comment>
<dbReference type="Gene3D" id="3.40.50.720">
    <property type="entry name" value="NAD(P)-binding Rossmann-like Domain"/>
    <property type="match status" value="1"/>
</dbReference>
<dbReference type="InterPro" id="IPR036565">
    <property type="entry name" value="Mur-like_cat_sf"/>
</dbReference>
<comment type="caution">
    <text evidence="21">The sequence shown here is derived from an EMBL/GenBank/DDBJ whole genome shotgun (WGS) entry which is preliminary data.</text>
</comment>
<feature type="domain" description="Mur ligase central" evidence="20">
    <location>
        <begin position="117"/>
        <end position="299"/>
    </location>
</feature>
<dbReference type="Gene3D" id="3.90.190.20">
    <property type="entry name" value="Mur ligase, C-terminal domain"/>
    <property type="match status" value="1"/>
</dbReference>
<name>A0A6L5GS05_9FIRM</name>
<keyword evidence="17 18" id="KW-0131">Cell cycle</keyword>
<evidence type="ECO:0000256" key="12">
    <source>
        <dbReference type="ARBA" id="ARBA00022984"/>
    </source>
</evidence>
<dbReference type="SUPFAM" id="SSF51984">
    <property type="entry name" value="MurCD N-terminal domain"/>
    <property type="match status" value="1"/>
</dbReference>
<dbReference type="PANTHER" id="PTHR43692:SF1">
    <property type="entry name" value="UDP-N-ACETYLMURAMOYLALANINE--D-GLUTAMATE LIGASE"/>
    <property type="match status" value="1"/>
</dbReference>
<dbReference type="GO" id="GO:0005524">
    <property type="term" value="F:ATP binding"/>
    <property type="evidence" value="ECO:0007669"/>
    <property type="project" value="UniProtKB-UniRule"/>
</dbReference>
<dbReference type="GO" id="GO:0009252">
    <property type="term" value="P:peptidoglycan biosynthetic process"/>
    <property type="evidence" value="ECO:0007669"/>
    <property type="project" value="UniProtKB-UniRule"/>
</dbReference>
<evidence type="ECO:0000313" key="22">
    <source>
        <dbReference type="Proteomes" id="UP000473648"/>
    </source>
</evidence>
<evidence type="ECO:0000256" key="7">
    <source>
        <dbReference type="ARBA" id="ARBA00022490"/>
    </source>
</evidence>
<dbReference type="InterPro" id="IPR036615">
    <property type="entry name" value="Mur_ligase_C_dom_sf"/>
</dbReference>
<dbReference type="SUPFAM" id="SSF53623">
    <property type="entry name" value="MurD-like peptide ligases, catalytic domain"/>
    <property type="match status" value="1"/>
</dbReference>
<evidence type="ECO:0000256" key="3">
    <source>
        <dbReference type="ARBA" id="ARBA00004752"/>
    </source>
</evidence>
<comment type="function">
    <text evidence="1 17 18">Cell wall formation. Catalyzes the addition of glutamate to the nucleotide precursor UDP-N-acetylmuramoyl-L-alanine (UMA).</text>
</comment>
<feature type="binding site" evidence="17">
    <location>
        <begin position="119"/>
        <end position="125"/>
    </location>
    <ligand>
        <name>ATP</name>
        <dbReference type="ChEBI" id="CHEBI:30616"/>
    </ligand>
</feature>